<evidence type="ECO:0000256" key="5">
    <source>
        <dbReference type="ARBA" id="ARBA00022741"/>
    </source>
</evidence>
<keyword evidence="18" id="KW-1185">Reference proteome</keyword>
<dbReference type="GO" id="GO:0005524">
    <property type="term" value="F:ATP binding"/>
    <property type="evidence" value="ECO:0007669"/>
    <property type="project" value="UniProtKB-UniRule"/>
</dbReference>
<feature type="binding site" evidence="13">
    <location>
        <begin position="46"/>
        <end position="53"/>
    </location>
    <ligand>
        <name>ATP</name>
        <dbReference type="ChEBI" id="CHEBI:30616"/>
    </ligand>
</feature>
<keyword evidence="8 13" id="KW-0520">NAD</keyword>
<evidence type="ECO:0000256" key="15">
    <source>
        <dbReference type="RuleBase" id="RU003812"/>
    </source>
</evidence>
<dbReference type="Gene3D" id="3.40.50.620">
    <property type="entry name" value="HUPs"/>
    <property type="match status" value="1"/>
</dbReference>
<comment type="function">
    <text evidence="10 13">Catalyzes the ATP-dependent amidation of deamido-NAD to form NAD. Uses ammonia as a nitrogen source.</text>
</comment>
<dbReference type="InterPro" id="IPR022310">
    <property type="entry name" value="NAD/GMP_synthase"/>
</dbReference>
<accession>A0A852SX49</accession>
<evidence type="ECO:0000256" key="3">
    <source>
        <dbReference type="ARBA" id="ARBA00022598"/>
    </source>
</evidence>
<dbReference type="InterPro" id="IPR022926">
    <property type="entry name" value="NH(3)-dep_NAD(+)_synth"/>
</dbReference>
<comment type="catalytic activity">
    <reaction evidence="9 13 15">
        <text>deamido-NAD(+) + NH4(+) + ATP = AMP + diphosphate + NAD(+) + H(+)</text>
        <dbReference type="Rhea" id="RHEA:21188"/>
        <dbReference type="ChEBI" id="CHEBI:15378"/>
        <dbReference type="ChEBI" id="CHEBI:28938"/>
        <dbReference type="ChEBI" id="CHEBI:30616"/>
        <dbReference type="ChEBI" id="CHEBI:33019"/>
        <dbReference type="ChEBI" id="CHEBI:57540"/>
        <dbReference type="ChEBI" id="CHEBI:58437"/>
        <dbReference type="ChEBI" id="CHEBI:456215"/>
        <dbReference type="EC" id="6.3.1.5"/>
    </reaction>
</comment>
<feature type="binding site" evidence="13">
    <location>
        <position position="159"/>
    </location>
    <ligand>
        <name>ATP</name>
        <dbReference type="ChEBI" id="CHEBI:30616"/>
    </ligand>
</feature>
<dbReference type="GO" id="GO:0046872">
    <property type="term" value="F:metal ion binding"/>
    <property type="evidence" value="ECO:0007669"/>
    <property type="project" value="UniProtKB-KW"/>
</dbReference>
<dbReference type="PANTHER" id="PTHR23090">
    <property type="entry name" value="NH 3 /GLUTAMINE-DEPENDENT NAD + SYNTHETASE"/>
    <property type="match status" value="1"/>
</dbReference>
<feature type="binding site" evidence="13">
    <location>
        <position position="210"/>
    </location>
    <ligand>
        <name>ATP</name>
        <dbReference type="ChEBI" id="CHEBI:30616"/>
    </ligand>
</feature>
<keyword evidence="3 13" id="KW-0436">Ligase</keyword>
<evidence type="ECO:0000313" key="17">
    <source>
        <dbReference type="EMBL" id="NYD73281.1"/>
    </source>
</evidence>
<evidence type="ECO:0000256" key="10">
    <source>
        <dbReference type="ARBA" id="ARBA00055966"/>
    </source>
</evidence>
<organism evidence="17 18">
    <name type="scientific">Leifsonia soli</name>
    <dbReference type="NCBI Taxonomy" id="582665"/>
    <lineage>
        <taxon>Bacteria</taxon>
        <taxon>Bacillati</taxon>
        <taxon>Actinomycetota</taxon>
        <taxon>Actinomycetes</taxon>
        <taxon>Micrococcales</taxon>
        <taxon>Microbacteriaceae</taxon>
        <taxon>Leifsonia</taxon>
    </lineage>
</organism>
<dbReference type="NCBIfam" id="NF001979">
    <property type="entry name" value="PRK00768.1"/>
    <property type="match status" value="1"/>
</dbReference>
<feature type="binding site" evidence="13">
    <location>
        <position position="164"/>
    </location>
    <ligand>
        <name>Mg(2+)</name>
        <dbReference type="ChEBI" id="CHEBI:18420"/>
    </ligand>
</feature>
<dbReference type="EC" id="6.3.1.5" evidence="11 13"/>
<name>A0A852SX49_9MICO</name>
<dbReference type="PANTHER" id="PTHR23090:SF7">
    <property type="entry name" value="NH(3)-DEPENDENT NAD(+) SYNTHETASE"/>
    <property type="match status" value="1"/>
</dbReference>
<feature type="binding site" description="in other chain" evidence="13">
    <location>
        <position position="172"/>
    </location>
    <ligand>
        <name>deamido-NAD(+)</name>
        <dbReference type="ChEBI" id="CHEBI:58437"/>
        <note>ligand shared between two neighboring subunits</note>
    </ligand>
</feature>
<dbReference type="NCBIfam" id="TIGR00552">
    <property type="entry name" value="nadE"/>
    <property type="match status" value="1"/>
</dbReference>
<evidence type="ECO:0000256" key="11">
    <source>
        <dbReference type="ARBA" id="ARBA00066987"/>
    </source>
</evidence>
<comment type="similarity">
    <text evidence="1 13 14">Belongs to the NAD synthetase family.</text>
</comment>
<comment type="pathway">
    <text evidence="13">Cofactor biosynthesis; NAD(+) biosynthesis; NAD(+) from deamido-NAD(+) (ammonia route): step 1/1.</text>
</comment>
<evidence type="ECO:0000256" key="8">
    <source>
        <dbReference type="ARBA" id="ARBA00023027"/>
    </source>
</evidence>
<dbReference type="SUPFAM" id="SSF52402">
    <property type="entry name" value="Adenine nucleotide alpha hydrolases-like"/>
    <property type="match status" value="1"/>
</dbReference>
<evidence type="ECO:0000256" key="1">
    <source>
        <dbReference type="ARBA" id="ARBA00005859"/>
    </source>
</evidence>
<dbReference type="InterPro" id="IPR014729">
    <property type="entry name" value="Rossmann-like_a/b/a_fold"/>
</dbReference>
<dbReference type="FunFam" id="3.40.50.620:FF:000015">
    <property type="entry name" value="NH(3)-dependent NAD(+) synthetase"/>
    <property type="match status" value="1"/>
</dbReference>
<evidence type="ECO:0000256" key="14">
    <source>
        <dbReference type="RuleBase" id="RU003811"/>
    </source>
</evidence>
<dbReference type="Proteomes" id="UP000589620">
    <property type="component" value="Unassembled WGS sequence"/>
</dbReference>
<keyword evidence="6 13" id="KW-0067">ATP-binding</keyword>
<dbReference type="GO" id="GO:0005737">
    <property type="term" value="C:cytoplasm"/>
    <property type="evidence" value="ECO:0007669"/>
    <property type="project" value="InterPro"/>
</dbReference>
<feature type="domain" description="NAD/GMP synthase" evidence="16">
    <location>
        <begin position="24"/>
        <end position="264"/>
    </location>
</feature>
<evidence type="ECO:0000256" key="6">
    <source>
        <dbReference type="ARBA" id="ARBA00022840"/>
    </source>
</evidence>
<protein>
    <recommendedName>
        <fullName evidence="12 13">NH(3)-dependent NAD(+) synthetase</fullName>
        <ecNumber evidence="11 13">6.3.1.5</ecNumber>
    </recommendedName>
</protein>
<reference evidence="17 18" key="1">
    <citation type="submission" date="2020-07" db="EMBL/GenBank/DDBJ databases">
        <title>Sequencing the genomes of 1000 actinobacteria strains.</title>
        <authorList>
            <person name="Klenk H.-P."/>
        </authorList>
    </citation>
    <scope>NUCLEOTIDE SEQUENCE [LARGE SCALE GENOMIC DNA]</scope>
    <source>
        <strain evidence="17 18">DSM 23871</strain>
    </source>
</reference>
<evidence type="ECO:0000313" key="18">
    <source>
        <dbReference type="Proteomes" id="UP000589620"/>
    </source>
</evidence>
<dbReference type="GO" id="GO:0008795">
    <property type="term" value="F:NAD+ synthase activity"/>
    <property type="evidence" value="ECO:0007669"/>
    <property type="project" value="UniProtKB-UniRule"/>
</dbReference>
<keyword evidence="4 13" id="KW-0479">Metal-binding</keyword>
<dbReference type="Pfam" id="PF02540">
    <property type="entry name" value="NAD_synthase"/>
    <property type="match status" value="1"/>
</dbReference>
<comment type="caution">
    <text evidence="17">The sequence shown here is derived from an EMBL/GenBank/DDBJ whole genome shotgun (WGS) entry which is preliminary data.</text>
</comment>
<keyword evidence="5 13" id="KW-0547">Nucleotide-binding</keyword>
<dbReference type="GO" id="GO:0004359">
    <property type="term" value="F:glutaminase activity"/>
    <property type="evidence" value="ECO:0007669"/>
    <property type="project" value="InterPro"/>
</dbReference>
<gene>
    <name evidence="13" type="primary">nadE</name>
    <name evidence="17" type="ORF">BJ963_000800</name>
</gene>
<keyword evidence="7 13" id="KW-0460">Magnesium</keyword>
<evidence type="ECO:0000256" key="12">
    <source>
        <dbReference type="ARBA" id="ARBA00070926"/>
    </source>
</evidence>
<evidence type="ECO:0000256" key="13">
    <source>
        <dbReference type="HAMAP-Rule" id="MF_00193"/>
    </source>
</evidence>
<feature type="binding site" description="in other chain" evidence="13">
    <location>
        <begin position="259"/>
        <end position="260"/>
    </location>
    <ligand>
        <name>deamido-NAD(+)</name>
        <dbReference type="ChEBI" id="CHEBI:58437"/>
        <note>ligand shared between two neighboring subunits</note>
    </ligand>
</feature>
<evidence type="ECO:0000256" key="9">
    <source>
        <dbReference type="ARBA" id="ARBA00051206"/>
    </source>
</evidence>
<dbReference type="HAMAP" id="MF_00193">
    <property type="entry name" value="NadE_ammonia_dep"/>
    <property type="match status" value="1"/>
</dbReference>
<proteinExistence type="inferred from homology"/>
<dbReference type="GO" id="GO:0003952">
    <property type="term" value="F:NAD+ synthase (glutamine-hydrolyzing) activity"/>
    <property type="evidence" value="ECO:0007669"/>
    <property type="project" value="InterPro"/>
</dbReference>
<evidence type="ECO:0000256" key="2">
    <source>
        <dbReference type="ARBA" id="ARBA00011738"/>
    </source>
</evidence>
<dbReference type="AlphaFoldDB" id="A0A852SX49"/>
<evidence type="ECO:0000256" key="4">
    <source>
        <dbReference type="ARBA" id="ARBA00022723"/>
    </source>
</evidence>
<feature type="binding site" evidence="13">
    <location>
        <position position="179"/>
    </location>
    <ligand>
        <name>deamido-NAD(+)</name>
        <dbReference type="ChEBI" id="CHEBI:58437"/>
        <note>ligand shared between two neighboring subunits</note>
    </ligand>
</feature>
<feature type="binding site" evidence="13">
    <location>
        <position position="52"/>
    </location>
    <ligand>
        <name>Mg(2+)</name>
        <dbReference type="ChEBI" id="CHEBI:18420"/>
    </ligand>
</feature>
<dbReference type="UniPathway" id="UPA00253">
    <property type="reaction ID" value="UER00333"/>
</dbReference>
<dbReference type="GO" id="GO:0009435">
    <property type="term" value="P:NAD+ biosynthetic process"/>
    <property type="evidence" value="ECO:0007669"/>
    <property type="project" value="UniProtKB-UniRule"/>
</dbReference>
<dbReference type="RefSeq" id="WP_179454808.1">
    <property type="nucleotide sequence ID" value="NZ_BAAAPX010000001.1"/>
</dbReference>
<dbReference type="CDD" id="cd00553">
    <property type="entry name" value="NAD_synthase"/>
    <property type="match status" value="1"/>
</dbReference>
<sequence>MRELQAQIIEELHVRPEIDPAAEIERRVGFLVDYLRSTGAAGFVLGVSGGQDSSLAGRLAQLAVERLAAEGTDADFIAVRLPYAVQRDEEDAQLALSFIQPKNSVVFNIQRGTDGVEDEYADALGEPMSDFVKGNVKARIRMVAQYAIAGQRTLLVIGTDHAAEAVTGFFTKYGDGGTDILPLSGLTKRQGKQLLAHLGAPARLYEKAPTADLLDLNPGQTDEDNLGLTYADIDDFLEGKDVADEVAEALEARYRATEHKRQPPASMFDSWWGEGSYSR</sequence>
<dbReference type="EMBL" id="JACCBJ010000001">
    <property type="protein sequence ID" value="NYD73281.1"/>
    <property type="molecule type" value="Genomic_DNA"/>
</dbReference>
<dbReference type="InterPro" id="IPR003694">
    <property type="entry name" value="NAD_synthase"/>
</dbReference>
<evidence type="ECO:0000259" key="16">
    <source>
        <dbReference type="Pfam" id="PF02540"/>
    </source>
</evidence>
<feature type="binding site" evidence="13">
    <location>
        <position position="188"/>
    </location>
    <ligand>
        <name>ATP</name>
        <dbReference type="ChEBI" id="CHEBI:30616"/>
    </ligand>
</feature>
<evidence type="ECO:0000256" key="7">
    <source>
        <dbReference type="ARBA" id="ARBA00022842"/>
    </source>
</evidence>
<feature type="binding site" description="in other chain" evidence="13">
    <location>
        <position position="139"/>
    </location>
    <ligand>
        <name>deamido-NAD(+)</name>
        <dbReference type="ChEBI" id="CHEBI:58437"/>
        <note>ligand shared between two neighboring subunits</note>
    </ligand>
</feature>
<comment type="subunit">
    <text evidence="2 13">Homodimer.</text>
</comment>